<feature type="region of interest" description="Disordered" evidence="6">
    <location>
        <begin position="378"/>
        <end position="409"/>
    </location>
</feature>
<feature type="transmembrane region" description="Helical" evidence="7">
    <location>
        <begin position="150"/>
        <end position="172"/>
    </location>
</feature>
<dbReference type="KEGG" id="trg:TRUGW13939_11939"/>
<dbReference type="Gene3D" id="2.60.120.620">
    <property type="entry name" value="q2cbj1_9rhob like domain"/>
    <property type="match status" value="1"/>
</dbReference>
<keyword evidence="4 7" id="KW-0472">Membrane</keyword>
<dbReference type="Proteomes" id="UP000509510">
    <property type="component" value="Chromosome VI"/>
</dbReference>
<protein>
    <recommendedName>
        <fullName evidence="8">Rhodopsin domain-containing protein</fullName>
    </recommendedName>
</protein>
<dbReference type="OrthoDB" id="4329349at2759"/>
<dbReference type="InterPro" id="IPR052337">
    <property type="entry name" value="SAT4-like"/>
</dbReference>
<gene>
    <name evidence="9" type="ORF">TRUGW13939_11939</name>
</gene>
<evidence type="ECO:0000256" key="6">
    <source>
        <dbReference type="SAM" id="MobiDB-lite"/>
    </source>
</evidence>
<evidence type="ECO:0000256" key="5">
    <source>
        <dbReference type="ARBA" id="ARBA00038359"/>
    </source>
</evidence>
<dbReference type="PANTHER" id="PTHR33048">
    <property type="entry name" value="PTH11-LIKE INTEGRAL MEMBRANE PROTEIN (AFU_ORTHOLOGUE AFUA_5G11245)"/>
    <property type="match status" value="1"/>
</dbReference>
<proteinExistence type="inferred from homology"/>
<dbReference type="PANTHER" id="PTHR33048:SF152">
    <property type="entry name" value="INTEGRAL MEMBRANE PROTEIN"/>
    <property type="match status" value="1"/>
</dbReference>
<evidence type="ECO:0000256" key="3">
    <source>
        <dbReference type="ARBA" id="ARBA00022989"/>
    </source>
</evidence>
<dbReference type="GO" id="GO:0016020">
    <property type="term" value="C:membrane"/>
    <property type="evidence" value="ECO:0007669"/>
    <property type="project" value="UniProtKB-SubCell"/>
</dbReference>
<evidence type="ECO:0000256" key="7">
    <source>
        <dbReference type="SAM" id="Phobius"/>
    </source>
</evidence>
<dbReference type="EMBL" id="CP055903">
    <property type="protein sequence ID" value="QKX64763.1"/>
    <property type="molecule type" value="Genomic_DNA"/>
</dbReference>
<evidence type="ECO:0000256" key="1">
    <source>
        <dbReference type="ARBA" id="ARBA00004141"/>
    </source>
</evidence>
<feature type="compositionally biased region" description="Polar residues" evidence="6">
    <location>
        <begin position="396"/>
        <end position="405"/>
    </location>
</feature>
<dbReference type="InterPro" id="IPR049326">
    <property type="entry name" value="Rhodopsin_dom_fungi"/>
</dbReference>
<feature type="transmembrane region" description="Helical" evidence="7">
    <location>
        <begin position="52"/>
        <end position="72"/>
    </location>
</feature>
<evidence type="ECO:0000313" key="9">
    <source>
        <dbReference type="EMBL" id="QKX64763.1"/>
    </source>
</evidence>
<keyword evidence="10" id="KW-1185">Reference proteome</keyword>
<evidence type="ECO:0000259" key="8">
    <source>
        <dbReference type="Pfam" id="PF20684"/>
    </source>
</evidence>
<keyword evidence="2 7" id="KW-0812">Transmembrane</keyword>
<evidence type="ECO:0000256" key="4">
    <source>
        <dbReference type="ARBA" id="ARBA00023136"/>
    </source>
</evidence>
<comment type="subcellular location">
    <subcellularLocation>
        <location evidence="1">Membrane</location>
        <topology evidence="1">Multi-pass membrane protein</topology>
    </subcellularLocation>
</comment>
<dbReference type="AlphaFoldDB" id="A0A7H8RJD6"/>
<feature type="non-terminal residue" evidence="9">
    <location>
        <position position="1"/>
    </location>
</feature>
<feature type="compositionally biased region" description="Polar residues" evidence="6">
    <location>
        <begin position="327"/>
        <end position="341"/>
    </location>
</feature>
<feature type="transmembrane region" description="Helical" evidence="7">
    <location>
        <begin position="216"/>
        <end position="237"/>
    </location>
</feature>
<evidence type="ECO:0000313" key="10">
    <source>
        <dbReference type="Proteomes" id="UP000509510"/>
    </source>
</evidence>
<name>A0A7H8RJD6_TALRU</name>
<dbReference type="Pfam" id="PF20684">
    <property type="entry name" value="Fung_rhodopsin"/>
    <property type="match status" value="1"/>
</dbReference>
<dbReference type="RefSeq" id="XP_035350936.1">
    <property type="nucleotide sequence ID" value="XM_035495043.1"/>
</dbReference>
<keyword evidence="3 7" id="KW-1133">Transmembrane helix</keyword>
<feature type="domain" description="Rhodopsin" evidence="8">
    <location>
        <begin position="223"/>
        <end position="306"/>
    </location>
</feature>
<sequence>SVTFSTPAAGVLSNMGYNLPVELFTELGIGIVIFALRFYARWRTVGPQNFGYDDIFAGIAVVFWILEATFLYTCGAKGNNIGLNETSAMQVPDSQVAALVLGSKLAYAAWVFYILLIWSLKSVLLCLYIRLTYNGNMATKACQGYDRAKYGYLFDESAVAYLFLLAAVKVMANQALSGKYVSAALHVSNHGLPEPITHNSKQTTAPLDRETIYLSLLWMSCELTDLGILIIPFPMLLEAQLSRRQKISLGILFSSGIFVMVCAIVRAYYSLSNINDLSIALGWASREILVASIVVCAPSFKPLLSRFKAVISGNSGSGSRSWKRYGNVTSGRSRQNNTGHQTEGGYLTSVTASGHRFSSDNGRGGRFKMASLSRPKNGIDTLTSFKGESQERINETTKGSESPHSSSEDMRNGIHVTTHGLGLVLVFQGNMPSTRNPAYRTIITEVGLNKQSLSEPSIQDARIQHFIDEIHTNGYAIIRDAFDKADIDQAKAELELLVKSGQGGPAGTKGRNSFEGYRTGRIYALLDKSRIFDKFIAHPDVLALNDHFLKPGYLINAFHSVNIQPGEKPQTMHHDDGHITIPRPHEPFGTARSYSRSRHLHRIERRYRRGTKITPLG</sequence>
<dbReference type="SUPFAM" id="SSF51197">
    <property type="entry name" value="Clavaminate synthase-like"/>
    <property type="match status" value="1"/>
</dbReference>
<accession>A0A7H8RJD6</accession>
<evidence type="ECO:0000256" key="2">
    <source>
        <dbReference type="ARBA" id="ARBA00022692"/>
    </source>
</evidence>
<comment type="similarity">
    <text evidence="5">Belongs to the SAT4 family.</text>
</comment>
<feature type="transmembrane region" description="Helical" evidence="7">
    <location>
        <begin position="23"/>
        <end position="40"/>
    </location>
</feature>
<organism evidence="9 10">
    <name type="scientific">Talaromyces rugulosus</name>
    <name type="common">Penicillium rugulosum</name>
    <dbReference type="NCBI Taxonomy" id="121627"/>
    <lineage>
        <taxon>Eukaryota</taxon>
        <taxon>Fungi</taxon>
        <taxon>Dikarya</taxon>
        <taxon>Ascomycota</taxon>
        <taxon>Pezizomycotina</taxon>
        <taxon>Eurotiomycetes</taxon>
        <taxon>Eurotiomycetidae</taxon>
        <taxon>Eurotiales</taxon>
        <taxon>Trichocomaceae</taxon>
        <taxon>Talaromyces</taxon>
        <taxon>Talaromyces sect. Islandici</taxon>
    </lineage>
</organism>
<feature type="transmembrane region" description="Helical" evidence="7">
    <location>
        <begin position="107"/>
        <end position="129"/>
    </location>
</feature>
<reference evidence="10" key="1">
    <citation type="submission" date="2020-06" db="EMBL/GenBank/DDBJ databases">
        <title>A chromosome-scale genome assembly of Talaromyces rugulosus W13939.</title>
        <authorList>
            <person name="Wang B."/>
            <person name="Guo L."/>
            <person name="Ye K."/>
            <person name="Wang L."/>
        </authorList>
    </citation>
    <scope>NUCLEOTIDE SEQUENCE [LARGE SCALE GENOMIC DNA]</scope>
    <source>
        <strain evidence="10">W13939</strain>
    </source>
</reference>
<feature type="region of interest" description="Disordered" evidence="6">
    <location>
        <begin position="322"/>
        <end position="346"/>
    </location>
</feature>
<feature type="transmembrane region" description="Helical" evidence="7">
    <location>
        <begin position="249"/>
        <end position="269"/>
    </location>
</feature>
<dbReference type="GeneID" id="55999415"/>